<dbReference type="EMBL" id="MFKT01000029">
    <property type="protein sequence ID" value="OGG52454.1"/>
    <property type="molecule type" value="Genomic_DNA"/>
</dbReference>
<gene>
    <name evidence="1" type="ORF">A2851_05455</name>
</gene>
<sequence>MFRSLKFTALSKPVVVHSQWDNERKVCTLRIVSDVNDAIDLSSKLPLKEAEAFNKVRYVLKHSDKRGIVQLEGNVGMVLTNQLVQYHDTTGQYTHDAKEPELFGTWGTLEMDGRGRPTYMWWHGDGGYRVETVNSKEQAEELIKRLTWLGKGRQETLLDQTRTWWSNARSTSDKPHRIDGAAAELLCKASVIAKMWEERRAMA</sequence>
<dbReference type="AlphaFoldDB" id="A0A1F6CTH2"/>
<evidence type="ECO:0000313" key="2">
    <source>
        <dbReference type="Proteomes" id="UP000176863"/>
    </source>
</evidence>
<proteinExistence type="predicted"/>
<evidence type="ECO:0000313" key="1">
    <source>
        <dbReference type="EMBL" id="OGG52454.1"/>
    </source>
</evidence>
<organism evidence="1 2">
    <name type="scientific">Candidatus Kaiserbacteria bacterium RIFCSPHIGHO2_01_FULL_53_29</name>
    <dbReference type="NCBI Taxonomy" id="1798480"/>
    <lineage>
        <taxon>Bacteria</taxon>
        <taxon>Candidatus Kaiseribacteriota</taxon>
    </lineage>
</organism>
<dbReference type="Proteomes" id="UP000176863">
    <property type="component" value="Unassembled WGS sequence"/>
</dbReference>
<protein>
    <submittedName>
        <fullName evidence="1">Uncharacterized protein</fullName>
    </submittedName>
</protein>
<comment type="caution">
    <text evidence="1">The sequence shown here is derived from an EMBL/GenBank/DDBJ whole genome shotgun (WGS) entry which is preliminary data.</text>
</comment>
<reference evidence="1 2" key="1">
    <citation type="journal article" date="2016" name="Nat. Commun.">
        <title>Thousands of microbial genomes shed light on interconnected biogeochemical processes in an aquifer system.</title>
        <authorList>
            <person name="Anantharaman K."/>
            <person name="Brown C.T."/>
            <person name="Hug L.A."/>
            <person name="Sharon I."/>
            <person name="Castelle C.J."/>
            <person name="Probst A.J."/>
            <person name="Thomas B.C."/>
            <person name="Singh A."/>
            <person name="Wilkins M.J."/>
            <person name="Karaoz U."/>
            <person name="Brodie E.L."/>
            <person name="Williams K.H."/>
            <person name="Hubbard S.S."/>
            <person name="Banfield J.F."/>
        </authorList>
    </citation>
    <scope>NUCLEOTIDE SEQUENCE [LARGE SCALE GENOMIC DNA]</scope>
</reference>
<accession>A0A1F6CTH2</accession>
<name>A0A1F6CTH2_9BACT</name>